<dbReference type="Pfam" id="PF07045">
    <property type="entry name" value="DUF1330"/>
    <property type="match status" value="1"/>
</dbReference>
<dbReference type="InterPro" id="IPR011008">
    <property type="entry name" value="Dimeric_a/b-barrel"/>
</dbReference>
<organism evidence="2 4">
    <name type="scientific">Salmonella enterica I</name>
    <dbReference type="NCBI Taxonomy" id="59201"/>
    <lineage>
        <taxon>Bacteria</taxon>
        <taxon>Pseudomonadati</taxon>
        <taxon>Pseudomonadota</taxon>
        <taxon>Gammaproteobacteria</taxon>
        <taxon>Enterobacterales</taxon>
        <taxon>Enterobacteriaceae</taxon>
        <taxon>Salmonella</taxon>
    </lineage>
</organism>
<proteinExistence type="predicted"/>
<evidence type="ECO:0000259" key="1">
    <source>
        <dbReference type="Pfam" id="PF07045"/>
    </source>
</evidence>
<dbReference type="PANTHER" id="PTHR41521:SF4">
    <property type="entry name" value="BLR0684 PROTEIN"/>
    <property type="match status" value="1"/>
</dbReference>
<reference evidence="2 4" key="1">
    <citation type="submission" date="2018-04" db="EMBL/GenBank/DDBJ databases">
        <title>Whole genome sequencing of Salmonella enterica.</title>
        <authorList>
            <person name="Bell R."/>
        </authorList>
    </citation>
    <scope>NUCLEOTIDE SEQUENCE [LARGE SCALE GENOMIC DNA]</scope>
    <source>
        <strain evidence="2 4">CFSAN058504</strain>
    </source>
</reference>
<dbReference type="PANTHER" id="PTHR41521">
    <property type="match status" value="1"/>
</dbReference>
<dbReference type="InterPro" id="IPR010753">
    <property type="entry name" value="DUF1330"/>
</dbReference>
<gene>
    <name evidence="3" type="ORF">DAX88_022190</name>
    <name evidence="2" type="ORF">DAY08_15200</name>
</gene>
<accession>A0A658B0M5</accession>
<dbReference type="EMBL" id="QAQR01000007">
    <property type="protein sequence ID" value="PUP33959.1"/>
    <property type="molecule type" value="Genomic_DNA"/>
</dbReference>
<reference evidence="3" key="2">
    <citation type="submission" date="2018-04" db="EMBL/GenBank/DDBJ databases">
        <authorList>
            <person name="Bell R."/>
        </authorList>
    </citation>
    <scope>NUCLEOTIDE SEQUENCE</scope>
    <source>
        <strain evidence="3">CFSAN058540</strain>
    </source>
</reference>
<evidence type="ECO:0000313" key="3">
    <source>
        <dbReference type="EMBL" id="QXR76979.1"/>
    </source>
</evidence>
<protein>
    <submittedName>
        <fullName evidence="2">DUF1330 domain-containing protein</fullName>
    </submittedName>
</protein>
<dbReference type="AlphaFoldDB" id="A0A658B0M5"/>
<dbReference type="RefSeq" id="WP_023248974.1">
    <property type="nucleotide sequence ID" value="NZ_CP077710.1"/>
</dbReference>
<evidence type="ECO:0000313" key="2">
    <source>
        <dbReference type="EMBL" id="PUP33959.1"/>
    </source>
</evidence>
<dbReference type="Proteomes" id="UP000250876">
    <property type="component" value="Unassembled WGS sequence"/>
</dbReference>
<feature type="domain" description="DUF1330" evidence="1">
    <location>
        <begin position="3"/>
        <end position="93"/>
    </location>
</feature>
<dbReference type="EMBL" id="CP077710">
    <property type="protein sequence ID" value="QXR76979.1"/>
    <property type="molecule type" value="Genomic_DNA"/>
</dbReference>
<sequence length="102" mass="11652">MAAYWIAHVNIHDPEQYQHYMDLAPAAFKRYHARFVARGGRAQTLEGQPFTKHVLIEFNDMESALACYHSEEYQLARKKRVSASEALITIIEGESGLVKTDL</sequence>
<dbReference type="Gene3D" id="3.30.70.100">
    <property type="match status" value="1"/>
</dbReference>
<reference evidence="3" key="3">
    <citation type="submission" date="2021-05" db="EMBL/GenBank/DDBJ databases">
        <title>Whole genome sequencing of cultured pathogen.</title>
        <authorList>
            <person name="Hoffmann M."/>
            <person name="Balkey M."/>
            <person name="Luo Y."/>
        </authorList>
    </citation>
    <scope>NUCLEOTIDE SEQUENCE</scope>
    <source>
        <strain evidence="3">CFSAN058540</strain>
    </source>
</reference>
<dbReference type="SUPFAM" id="SSF54909">
    <property type="entry name" value="Dimeric alpha+beta barrel"/>
    <property type="match status" value="1"/>
</dbReference>
<evidence type="ECO:0000313" key="4">
    <source>
        <dbReference type="Proteomes" id="UP000250876"/>
    </source>
</evidence>
<name>A0A658B0M5_SALET</name>